<dbReference type="SUPFAM" id="SSF81321">
    <property type="entry name" value="Family A G protein-coupled receptor-like"/>
    <property type="match status" value="1"/>
</dbReference>
<dbReference type="Gene3D" id="1.20.1070.10">
    <property type="entry name" value="Rhodopsin 7-helix transmembrane proteins"/>
    <property type="match status" value="1"/>
</dbReference>
<evidence type="ECO:0000256" key="4">
    <source>
        <dbReference type="ARBA" id="ARBA00022989"/>
    </source>
</evidence>
<keyword evidence="3 9" id="KW-0812">Transmembrane</keyword>
<evidence type="ECO:0000256" key="6">
    <source>
        <dbReference type="ARBA" id="ARBA00023136"/>
    </source>
</evidence>
<keyword evidence="7 9" id="KW-0675">Receptor</keyword>
<feature type="transmembrane region" description="Helical" evidence="10">
    <location>
        <begin position="55"/>
        <end position="79"/>
    </location>
</feature>
<dbReference type="PANTHER" id="PTHR24247">
    <property type="entry name" value="5-HYDROXYTRYPTAMINE RECEPTOR"/>
    <property type="match status" value="1"/>
</dbReference>
<evidence type="ECO:0000256" key="7">
    <source>
        <dbReference type="ARBA" id="ARBA00023170"/>
    </source>
</evidence>
<dbReference type="PROSITE" id="PS00237">
    <property type="entry name" value="G_PROTEIN_RECEP_F1_1"/>
    <property type="match status" value="1"/>
</dbReference>
<keyword evidence="6 10" id="KW-0472">Membrane</keyword>
<dbReference type="KEGG" id="spu:752481"/>
<dbReference type="InterPro" id="IPR000276">
    <property type="entry name" value="GPCR_Rhodpsn"/>
</dbReference>
<dbReference type="Pfam" id="PF00001">
    <property type="entry name" value="7tm_1"/>
    <property type="match status" value="1"/>
</dbReference>
<keyword evidence="8 9" id="KW-0807">Transducer</keyword>
<keyword evidence="13" id="KW-1185">Reference proteome</keyword>
<dbReference type="RefSeq" id="XP_001179251.2">
    <property type="nucleotide sequence ID" value="XM_001179251.2"/>
</dbReference>
<keyword evidence="5 9" id="KW-0297">G-protein coupled receptor</keyword>
<accession>A0A7M7G0U8</accession>
<keyword evidence="4 10" id="KW-1133">Transmembrane helix</keyword>
<dbReference type="EnsemblMetazoa" id="XM_001179251">
    <property type="protein sequence ID" value="XP_001179251"/>
    <property type="gene ID" value="LOC752481"/>
</dbReference>
<dbReference type="GO" id="GO:0045202">
    <property type="term" value="C:synapse"/>
    <property type="evidence" value="ECO:0007669"/>
    <property type="project" value="GOC"/>
</dbReference>
<evidence type="ECO:0000313" key="13">
    <source>
        <dbReference type="Proteomes" id="UP000007110"/>
    </source>
</evidence>
<dbReference type="PRINTS" id="PR00237">
    <property type="entry name" value="GPCRRHODOPSN"/>
</dbReference>
<protein>
    <recommendedName>
        <fullName evidence="11">G-protein coupled receptors family 1 profile domain-containing protein</fullName>
    </recommendedName>
</protein>
<evidence type="ECO:0000313" key="12">
    <source>
        <dbReference type="EnsemblMetazoa" id="XP_001179251"/>
    </source>
</evidence>
<dbReference type="Proteomes" id="UP000007110">
    <property type="component" value="Unassembled WGS sequence"/>
</dbReference>
<dbReference type="GeneID" id="752481"/>
<keyword evidence="2" id="KW-1003">Cell membrane</keyword>
<name>A0A7M7G0U8_STRPU</name>
<evidence type="ECO:0000259" key="11">
    <source>
        <dbReference type="PROSITE" id="PS50262"/>
    </source>
</evidence>
<feature type="transmembrane region" description="Helical" evidence="10">
    <location>
        <begin position="12"/>
        <end position="35"/>
    </location>
</feature>
<dbReference type="PANTHER" id="PTHR24247:SF265">
    <property type="entry name" value="MUSCARINIC ACETYLCHOLINE RECEPTOR DM1"/>
    <property type="match status" value="1"/>
</dbReference>
<dbReference type="OrthoDB" id="6358729at2759"/>
<dbReference type="AlphaFoldDB" id="A0A7M7G0U8"/>
<dbReference type="GO" id="GO:0001591">
    <property type="term" value="F:dopamine neurotransmitter receptor activity, coupled via Gi/Go"/>
    <property type="evidence" value="ECO:0000318"/>
    <property type="project" value="GO_Central"/>
</dbReference>
<feature type="transmembrane region" description="Helical" evidence="10">
    <location>
        <begin position="91"/>
        <end position="116"/>
    </location>
</feature>
<dbReference type="InterPro" id="IPR017452">
    <property type="entry name" value="GPCR_Rhodpsn_7TM"/>
</dbReference>
<evidence type="ECO:0000256" key="2">
    <source>
        <dbReference type="ARBA" id="ARBA00022475"/>
    </source>
</evidence>
<reference evidence="13" key="1">
    <citation type="submission" date="2015-02" db="EMBL/GenBank/DDBJ databases">
        <title>Genome sequencing for Strongylocentrotus purpuratus.</title>
        <authorList>
            <person name="Murali S."/>
            <person name="Liu Y."/>
            <person name="Vee V."/>
            <person name="English A."/>
            <person name="Wang M."/>
            <person name="Skinner E."/>
            <person name="Han Y."/>
            <person name="Muzny D.M."/>
            <person name="Worley K.C."/>
            <person name="Gibbs R.A."/>
        </authorList>
    </citation>
    <scope>NUCLEOTIDE SEQUENCE</scope>
</reference>
<comment type="similarity">
    <text evidence="9">Belongs to the G-protein coupled receptor 1 family.</text>
</comment>
<comment type="subcellular location">
    <subcellularLocation>
        <location evidence="1">Cell membrane</location>
        <topology evidence="1">Multi-pass membrane protein</topology>
    </subcellularLocation>
</comment>
<evidence type="ECO:0000256" key="5">
    <source>
        <dbReference type="ARBA" id="ARBA00023040"/>
    </source>
</evidence>
<evidence type="ECO:0000256" key="3">
    <source>
        <dbReference type="ARBA" id="ARBA00022692"/>
    </source>
</evidence>
<feature type="domain" description="G-protein coupled receptors family 1 profile" evidence="11">
    <location>
        <begin position="1"/>
        <end position="136"/>
    </location>
</feature>
<dbReference type="GO" id="GO:0005886">
    <property type="term" value="C:plasma membrane"/>
    <property type="evidence" value="ECO:0000318"/>
    <property type="project" value="GO_Central"/>
</dbReference>
<evidence type="ECO:0000256" key="9">
    <source>
        <dbReference type="RuleBase" id="RU000688"/>
    </source>
</evidence>
<dbReference type="InParanoid" id="A0A7M7G0U8"/>
<dbReference type="GO" id="GO:0004930">
    <property type="term" value="F:G protein-coupled receptor activity"/>
    <property type="evidence" value="ECO:0000318"/>
    <property type="project" value="GO_Central"/>
</dbReference>
<sequence>MPKLRTYNNYFILALAIADLLVAVVNMPLFAMVIILGRWPLGVIFCDMFSFMDHAFSHVSIILVALISIDRCIAVSYPIRHRLTWRRRSRAILIIAVGYIIPVIIWLPLTGLWQVIHGIDERLFPDIKVSLLVVSS</sequence>
<proteinExistence type="inferred from homology"/>
<evidence type="ECO:0000256" key="8">
    <source>
        <dbReference type="ARBA" id="ARBA00023224"/>
    </source>
</evidence>
<reference evidence="12" key="2">
    <citation type="submission" date="2021-01" db="UniProtKB">
        <authorList>
            <consortium name="EnsemblMetazoa"/>
        </authorList>
    </citation>
    <scope>IDENTIFICATION</scope>
</reference>
<evidence type="ECO:0000256" key="10">
    <source>
        <dbReference type="SAM" id="Phobius"/>
    </source>
</evidence>
<dbReference type="PROSITE" id="PS50262">
    <property type="entry name" value="G_PROTEIN_RECEP_F1_2"/>
    <property type="match status" value="1"/>
</dbReference>
<evidence type="ECO:0000256" key="1">
    <source>
        <dbReference type="ARBA" id="ARBA00004651"/>
    </source>
</evidence>
<organism evidence="12 13">
    <name type="scientific">Strongylocentrotus purpuratus</name>
    <name type="common">Purple sea urchin</name>
    <dbReference type="NCBI Taxonomy" id="7668"/>
    <lineage>
        <taxon>Eukaryota</taxon>
        <taxon>Metazoa</taxon>
        <taxon>Echinodermata</taxon>
        <taxon>Eleutherozoa</taxon>
        <taxon>Echinozoa</taxon>
        <taxon>Echinoidea</taxon>
        <taxon>Euechinoidea</taxon>
        <taxon>Echinacea</taxon>
        <taxon>Camarodonta</taxon>
        <taxon>Echinidea</taxon>
        <taxon>Strongylocentrotidae</taxon>
        <taxon>Strongylocentrotus</taxon>
    </lineage>
</organism>